<evidence type="ECO:0000313" key="1">
    <source>
        <dbReference type="EMBL" id="KKL80824.1"/>
    </source>
</evidence>
<organism evidence="1">
    <name type="scientific">marine sediment metagenome</name>
    <dbReference type="NCBI Taxonomy" id="412755"/>
    <lineage>
        <taxon>unclassified sequences</taxon>
        <taxon>metagenomes</taxon>
        <taxon>ecological metagenomes</taxon>
    </lineage>
</organism>
<dbReference type="EMBL" id="LAZR01022741">
    <property type="protein sequence ID" value="KKL80824.1"/>
    <property type="molecule type" value="Genomic_DNA"/>
</dbReference>
<proteinExistence type="predicted"/>
<dbReference type="AlphaFoldDB" id="A0A0F9F364"/>
<name>A0A0F9F364_9ZZZZ</name>
<protein>
    <submittedName>
        <fullName evidence="1">Uncharacterized protein</fullName>
    </submittedName>
</protein>
<sequence>MAKLTNTIHPVTIDKPMVLIPVEEYLILLEEAGYKPTPKLDREIT</sequence>
<accession>A0A0F9F364</accession>
<comment type="caution">
    <text evidence="1">The sequence shown here is derived from an EMBL/GenBank/DDBJ whole genome shotgun (WGS) entry which is preliminary data.</text>
</comment>
<feature type="non-terminal residue" evidence="1">
    <location>
        <position position="45"/>
    </location>
</feature>
<gene>
    <name evidence="1" type="ORF">LCGC14_2000930</name>
</gene>
<reference evidence="1" key="1">
    <citation type="journal article" date="2015" name="Nature">
        <title>Complex archaea that bridge the gap between prokaryotes and eukaryotes.</title>
        <authorList>
            <person name="Spang A."/>
            <person name="Saw J.H."/>
            <person name="Jorgensen S.L."/>
            <person name="Zaremba-Niedzwiedzka K."/>
            <person name="Martijn J."/>
            <person name="Lind A.E."/>
            <person name="van Eijk R."/>
            <person name="Schleper C."/>
            <person name="Guy L."/>
            <person name="Ettema T.J."/>
        </authorList>
    </citation>
    <scope>NUCLEOTIDE SEQUENCE</scope>
</reference>